<accession>A0A061RWZ1</accession>
<proteinExistence type="predicted"/>
<name>A0A061RWZ1_9CHLO</name>
<evidence type="ECO:0000313" key="1">
    <source>
        <dbReference type="EMBL" id="JAC75274.1"/>
    </source>
</evidence>
<reference evidence="1" key="1">
    <citation type="submission" date="2014-05" db="EMBL/GenBank/DDBJ databases">
        <title>The transcriptome of the halophilic microalga Tetraselmis sp. GSL018 isolated from the Great Salt Lake, Utah.</title>
        <authorList>
            <person name="Jinkerson R.E."/>
            <person name="D'Adamo S."/>
            <person name="Posewitz M.C."/>
        </authorList>
    </citation>
    <scope>NUCLEOTIDE SEQUENCE</scope>
    <source>
        <strain evidence="1">GSL018</strain>
    </source>
</reference>
<protein>
    <submittedName>
        <fullName evidence="1">Regulator of chromosome condensation-like protein</fullName>
    </submittedName>
</protein>
<sequence length="294" mass="32713">MEQLSTVHRNRPRLWNPEQTRHLQVDASDSWERGVRLRSSADASPTSEVIDLFENYFSPSQSLPQSLGVEQQWNTSAVPDRRGQGARHDRTGSTAQEYFNQLSTNESVKDISPIEIDDCNLSFKLVYTDGGEFSTGYSCGNMLRNDTTCYSSTKRAGVNCVATLPDCPYFTITEIQAVAPVEGFTSPLGQAAVFTCWEMPDLSKLSKFDDVCSEEEFSRLANLLNQGPRQAVPIAFLDLGEKRQARVHLKIPRSGRFVLIKLLRPVPGGENVDVQYIGFHGWSSPHAFASGCLL</sequence>
<organism evidence="1">
    <name type="scientific">Tetraselmis sp. GSL018</name>
    <dbReference type="NCBI Taxonomy" id="582737"/>
    <lineage>
        <taxon>Eukaryota</taxon>
        <taxon>Viridiplantae</taxon>
        <taxon>Chlorophyta</taxon>
        <taxon>core chlorophytes</taxon>
        <taxon>Chlorodendrophyceae</taxon>
        <taxon>Chlorodendrales</taxon>
        <taxon>Chlorodendraceae</taxon>
        <taxon>Tetraselmis</taxon>
    </lineage>
</organism>
<gene>
    <name evidence="1" type="ORF">TSPGSL018_23560</name>
</gene>
<dbReference type="EMBL" id="GBEZ01010397">
    <property type="protein sequence ID" value="JAC75274.1"/>
    <property type="molecule type" value="Transcribed_RNA"/>
</dbReference>
<dbReference type="AlphaFoldDB" id="A0A061RWZ1"/>